<evidence type="ECO:0000259" key="2">
    <source>
        <dbReference type="PROSITE" id="PS51258"/>
    </source>
</evidence>
<name>A0A8J5KUU2_ZINOF</name>
<dbReference type="OrthoDB" id="2015333at2759"/>
<feature type="region of interest" description="Disordered" evidence="1">
    <location>
        <begin position="708"/>
        <end position="734"/>
    </location>
</feature>
<feature type="compositionally biased region" description="Polar residues" evidence="1">
    <location>
        <begin position="7"/>
        <end position="18"/>
    </location>
</feature>
<protein>
    <submittedName>
        <fullName evidence="4">Uncharacterized protein</fullName>
    </submittedName>
</protein>
<evidence type="ECO:0000259" key="3">
    <source>
        <dbReference type="PROSITE" id="PS51259"/>
    </source>
</evidence>
<evidence type="ECO:0000256" key="1">
    <source>
        <dbReference type="SAM" id="MobiDB-lite"/>
    </source>
</evidence>
<sequence>MGRHHSPSLSTASPSDTNADADFDAVVESPFGRIDSLTRSDIREAAYELFFMSCRSSPGFGGIKSSINYHPAVEGGGGNGGGGEPPGSPKICSGMTVPNSRIKKALGLSTRRSSPMRKGMLNGVSNSPGKAKRPMTSAEIMRLQMCVPEHSDHRLRKTLMRTLVGQTSRKAETIILPLELLRQLKPSEFYDAQEYHQWQRRQLKLLEAGLLLYPSQPVDRQNPAAVRLLDIIKATENRPIDTSKNSEVMRMLCNSVIALAWRNSGTGSSSESCHWVDGYPVNIHLYLALLRSIFDLREETVVLDEVDELIELMKKTWSSLGINRMIHNVCFAWVFFQQYVETRQNEPDLLGAAVTILVEVAHDAKKPNPEANYTKLLFGSLSTMYGWAEKMMLDYQEYFDKDTITNMEHVLTLVISTSKIIGEDLSSEVIFADNNPVETGANTSTKKVDYFIKSSIRNAFTKMLEHGAAAQNDSMIVKVDEDPSNIMIHLANDTEEMAKLGKEVFGPVLKKWHPMPIAVAVVTIHSCFGIVLKQFLAKVSILTNEVVQVLLASGKLEKFLVQLAVDDSEDGGEAALRDVVPYEVDSIVGSLLRKWIEERLRRGKDCVDRAKEVETWTPVSNNEPYARSSMDLMKLAKVTFDEFFVIPVGIQDHMVQYLADGLDMLFHDYIAFVSACGTKQSYMPGLPPLTRCNQDSQFRKLWKKTANCRAGAGGRQKRRKGRANNSDHPRPCTSRGTQRLYIRLNSLHYLFANIHALDKSLTFARSGLSPSGRPRHLASAHHFELARSAAQSAISHVAEVAAYRLIFLDSRFSLYEGLYVESVGGARIRPALRTLKQNLTLLVSILTDRAQPAAMKEVMRATFEAFLMVLLAGGPERAFEREDYAAVLEDFRSLKRAFCTCGEGLVAEEVLGRESEVVEGIVALMGLPTERLIEDFSIAAYEASGLGLVSEGAGSKLPMPPTTGRWNRADPNTVLRVICYRDDDMANQFLKRTFDLAKRR</sequence>
<dbReference type="EMBL" id="JACMSC010000011">
    <property type="protein sequence ID" value="KAG6500228.1"/>
    <property type="molecule type" value="Genomic_DNA"/>
</dbReference>
<dbReference type="PANTHER" id="PTHR31280:SF1">
    <property type="entry name" value="OS03G0138600 PROTEIN"/>
    <property type="match status" value="1"/>
</dbReference>
<dbReference type="PANTHER" id="PTHR31280">
    <property type="entry name" value="PROTEIN UNC-13 HOMOLOG"/>
    <property type="match status" value="1"/>
</dbReference>
<gene>
    <name evidence="4" type="ORF">ZIOFF_040071</name>
</gene>
<comment type="caution">
    <text evidence="4">The sequence shown here is derived from an EMBL/GenBank/DDBJ whole genome shotgun (WGS) entry which is preliminary data.</text>
</comment>
<accession>A0A8J5KUU2</accession>
<dbReference type="InterPro" id="IPR008528">
    <property type="entry name" value="unc-13_homologue"/>
</dbReference>
<dbReference type="InterPro" id="IPR014770">
    <property type="entry name" value="Munc13_1"/>
</dbReference>
<dbReference type="InterPro" id="IPR014772">
    <property type="entry name" value="Munc13_dom-2"/>
</dbReference>
<feature type="domain" description="MHD2" evidence="3">
    <location>
        <begin position="825"/>
        <end position="936"/>
    </location>
</feature>
<feature type="domain" description="MHD1" evidence="2">
    <location>
        <begin position="547"/>
        <end position="686"/>
    </location>
</feature>
<evidence type="ECO:0000313" key="4">
    <source>
        <dbReference type="EMBL" id="KAG6500228.1"/>
    </source>
</evidence>
<proteinExistence type="predicted"/>
<feature type="region of interest" description="Disordered" evidence="1">
    <location>
        <begin position="1"/>
        <end position="20"/>
    </location>
</feature>
<dbReference type="Pfam" id="PF25761">
    <property type="entry name" value="TPR_PATROL1"/>
    <property type="match status" value="1"/>
</dbReference>
<evidence type="ECO:0000313" key="5">
    <source>
        <dbReference type="Proteomes" id="UP000734854"/>
    </source>
</evidence>
<dbReference type="InterPro" id="IPR057984">
    <property type="entry name" value="PATROL1_C"/>
</dbReference>
<feature type="region of interest" description="Disordered" evidence="1">
    <location>
        <begin position="108"/>
        <end position="132"/>
    </location>
</feature>
<dbReference type="AlphaFoldDB" id="A0A8J5KUU2"/>
<reference evidence="4 5" key="1">
    <citation type="submission" date="2020-08" db="EMBL/GenBank/DDBJ databases">
        <title>Plant Genome Project.</title>
        <authorList>
            <person name="Zhang R.-G."/>
        </authorList>
    </citation>
    <scope>NUCLEOTIDE SEQUENCE [LARGE SCALE GENOMIC DNA]</scope>
    <source>
        <tissue evidence="4">Rhizome</tissue>
    </source>
</reference>
<dbReference type="PROSITE" id="PS51259">
    <property type="entry name" value="MHD2"/>
    <property type="match status" value="1"/>
</dbReference>
<dbReference type="Proteomes" id="UP000734854">
    <property type="component" value="Unassembled WGS sequence"/>
</dbReference>
<keyword evidence="5" id="KW-1185">Reference proteome</keyword>
<dbReference type="PROSITE" id="PS51258">
    <property type="entry name" value="MHD1"/>
    <property type="match status" value="1"/>
</dbReference>
<organism evidence="4 5">
    <name type="scientific">Zingiber officinale</name>
    <name type="common">Ginger</name>
    <name type="synonym">Amomum zingiber</name>
    <dbReference type="NCBI Taxonomy" id="94328"/>
    <lineage>
        <taxon>Eukaryota</taxon>
        <taxon>Viridiplantae</taxon>
        <taxon>Streptophyta</taxon>
        <taxon>Embryophyta</taxon>
        <taxon>Tracheophyta</taxon>
        <taxon>Spermatophyta</taxon>
        <taxon>Magnoliopsida</taxon>
        <taxon>Liliopsida</taxon>
        <taxon>Zingiberales</taxon>
        <taxon>Zingiberaceae</taxon>
        <taxon>Zingiber</taxon>
    </lineage>
</organism>